<name>A0A1G7V0J9_9PROT</name>
<gene>
    <name evidence="2" type="ORF">SAMN05421742_101501</name>
</gene>
<protein>
    <submittedName>
        <fullName evidence="2">Squalene synthase HpnC</fullName>
    </submittedName>
</protein>
<organism evidence="2 3">
    <name type="scientific">Roseospirillum parvum</name>
    <dbReference type="NCBI Taxonomy" id="83401"/>
    <lineage>
        <taxon>Bacteria</taxon>
        <taxon>Pseudomonadati</taxon>
        <taxon>Pseudomonadota</taxon>
        <taxon>Alphaproteobacteria</taxon>
        <taxon>Rhodospirillales</taxon>
        <taxon>Rhodospirillaceae</taxon>
        <taxon>Roseospirillum</taxon>
    </lineage>
</organism>
<evidence type="ECO:0000256" key="1">
    <source>
        <dbReference type="SAM" id="MobiDB-lite"/>
    </source>
</evidence>
<sequence>MPAAETTLMSANSGTGPGRSGKDAGDENFPVGSFLLPRHLRPHVAAYYRFARAADDIADDPDMRPEDKVAALDSLEAALLGAAPELPETAPLRRTLAETGLRPAHATDLLIAFREDSRGLACRDWAHLMAYCRHSAAPVGRFLVDLHSPDPAAGDRLAWAPSDALCAALQVLNHLQDVKSDRERLDRVYLPADWLADEGLTAEDLGAEAAAPGLRRVLDRCLVETWRLLDAAAPLSRLIDHPGFRVEATMIHALARRLARRLTLVDPLARRVDLKRTDWLGGALEGLLYGL</sequence>
<dbReference type="AlphaFoldDB" id="A0A1G7V0J9"/>
<feature type="region of interest" description="Disordered" evidence="1">
    <location>
        <begin position="1"/>
        <end position="26"/>
    </location>
</feature>
<dbReference type="Gene3D" id="1.10.600.10">
    <property type="entry name" value="Farnesyl Diphosphate Synthase"/>
    <property type="match status" value="1"/>
</dbReference>
<dbReference type="SFLD" id="SFLDG01018">
    <property type="entry name" value="Squalene/Phytoene_Synthase_Lik"/>
    <property type="match status" value="1"/>
</dbReference>
<evidence type="ECO:0000313" key="3">
    <source>
        <dbReference type="Proteomes" id="UP000217076"/>
    </source>
</evidence>
<dbReference type="GO" id="GO:0004311">
    <property type="term" value="F:geranylgeranyl diphosphate synthase activity"/>
    <property type="evidence" value="ECO:0007669"/>
    <property type="project" value="InterPro"/>
</dbReference>
<evidence type="ECO:0000313" key="2">
    <source>
        <dbReference type="EMBL" id="SDG53395.1"/>
    </source>
</evidence>
<dbReference type="STRING" id="83401.SAMN05421742_101501"/>
<reference evidence="3" key="1">
    <citation type="submission" date="2016-10" db="EMBL/GenBank/DDBJ databases">
        <authorList>
            <person name="Varghese N."/>
            <person name="Submissions S."/>
        </authorList>
    </citation>
    <scope>NUCLEOTIDE SEQUENCE [LARGE SCALE GENOMIC DNA]</scope>
    <source>
        <strain evidence="3">930I</strain>
    </source>
</reference>
<dbReference type="SUPFAM" id="SSF48576">
    <property type="entry name" value="Terpenoid synthases"/>
    <property type="match status" value="1"/>
</dbReference>
<dbReference type="RefSeq" id="WP_245689182.1">
    <property type="nucleotide sequence ID" value="NZ_FNCV01000001.1"/>
</dbReference>
<keyword evidence="3" id="KW-1185">Reference proteome</keyword>
<dbReference type="InterPro" id="IPR017827">
    <property type="entry name" value="HSQ_synthase_HpnC"/>
</dbReference>
<dbReference type="InterPro" id="IPR008949">
    <property type="entry name" value="Isoprenoid_synthase_dom_sf"/>
</dbReference>
<proteinExistence type="predicted"/>
<dbReference type="InterPro" id="IPR002060">
    <property type="entry name" value="Squ/phyt_synthse"/>
</dbReference>
<dbReference type="SFLD" id="SFLDS00005">
    <property type="entry name" value="Isoprenoid_Synthase_Type_I"/>
    <property type="match status" value="1"/>
</dbReference>
<dbReference type="NCBIfam" id="TIGR03464">
    <property type="entry name" value="HpnC"/>
    <property type="match status" value="1"/>
</dbReference>
<accession>A0A1G7V0J9</accession>
<dbReference type="PANTHER" id="PTHR31480">
    <property type="entry name" value="BIFUNCTIONAL LYCOPENE CYCLASE/PHYTOENE SYNTHASE"/>
    <property type="match status" value="1"/>
</dbReference>
<dbReference type="Pfam" id="PF00494">
    <property type="entry name" value="SQS_PSY"/>
    <property type="match status" value="1"/>
</dbReference>
<dbReference type="Proteomes" id="UP000217076">
    <property type="component" value="Unassembled WGS sequence"/>
</dbReference>
<dbReference type="EMBL" id="FNCV01000001">
    <property type="protein sequence ID" value="SDG53395.1"/>
    <property type="molecule type" value="Genomic_DNA"/>
</dbReference>